<dbReference type="AlphaFoldDB" id="A0A1I4RDE5"/>
<sequence>MARSTNNILKAVCTLLILLCLCFTASAEYVIVPYSEDLDIPEELINSDGCDSNLTFWELPLYFKMLTLGALFSFWSLSLVKFLPLLLGKIHLSKGGDDNRQKILSYVSENPGCSEGDVLEALNMKRGTFRYHVGKLELANMVSPLRNGRYTRYFRYDLSKDHRNIFLDINMKNDTRKNVLETIFEEPGVTGKDLSSKLGVDKSTIHWHVNRLDEENVIRTERHGKFKRYYPETNSRTGYDSNIAVFSE</sequence>
<dbReference type="InterPro" id="IPR036390">
    <property type="entry name" value="WH_DNA-bd_sf"/>
</dbReference>
<dbReference type="OrthoDB" id="28610at2157"/>
<evidence type="ECO:0000313" key="3">
    <source>
        <dbReference type="Proteomes" id="UP000198535"/>
    </source>
</evidence>
<dbReference type="EMBL" id="FOUJ01000002">
    <property type="protein sequence ID" value="SFM50229.1"/>
    <property type="molecule type" value="Genomic_DNA"/>
</dbReference>
<dbReference type="CDD" id="cd00090">
    <property type="entry name" value="HTH_ARSR"/>
    <property type="match status" value="2"/>
</dbReference>
<name>A0A1I4RDE5_9EURY</name>
<proteinExistence type="predicted"/>
<keyword evidence="1" id="KW-1133">Transmembrane helix</keyword>
<dbReference type="RefSeq" id="WP_143072307.1">
    <property type="nucleotide sequence ID" value="NZ_FOUJ01000002.1"/>
</dbReference>
<evidence type="ECO:0000256" key="1">
    <source>
        <dbReference type="SAM" id="Phobius"/>
    </source>
</evidence>
<keyword evidence="1" id="KW-0812">Transmembrane</keyword>
<dbReference type="PANTHER" id="PTHR36216">
    <property type="entry name" value="TRANSCRIPTIONAL REGULATOR, TRMB"/>
    <property type="match status" value="1"/>
</dbReference>
<accession>A0A1I4RDE5</accession>
<dbReference type="InterPro" id="IPR011991">
    <property type="entry name" value="ArsR-like_HTH"/>
</dbReference>
<evidence type="ECO:0000313" key="2">
    <source>
        <dbReference type="EMBL" id="SFM50229.1"/>
    </source>
</evidence>
<keyword evidence="3" id="KW-1185">Reference proteome</keyword>
<dbReference type="Proteomes" id="UP000198535">
    <property type="component" value="Unassembled WGS sequence"/>
</dbReference>
<reference evidence="3" key="1">
    <citation type="submission" date="2016-10" db="EMBL/GenBank/DDBJ databases">
        <authorList>
            <person name="Varghese N."/>
            <person name="Submissions S."/>
        </authorList>
    </citation>
    <scope>NUCLEOTIDE SEQUENCE [LARGE SCALE GENOMIC DNA]</scope>
    <source>
        <strain evidence="3">Mob M</strain>
    </source>
</reference>
<organism evidence="2 3">
    <name type="scientific">Methanolobus profundi</name>
    <dbReference type="NCBI Taxonomy" id="487685"/>
    <lineage>
        <taxon>Archaea</taxon>
        <taxon>Methanobacteriati</taxon>
        <taxon>Methanobacteriota</taxon>
        <taxon>Stenosarchaea group</taxon>
        <taxon>Methanomicrobia</taxon>
        <taxon>Methanosarcinales</taxon>
        <taxon>Methanosarcinaceae</taxon>
        <taxon>Methanolobus</taxon>
    </lineage>
</organism>
<dbReference type="InterPro" id="IPR036388">
    <property type="entry name" value="WH-like_DNA-bd_sf"/>
</dbReference>
<keyword evidence="1" id="KW-0472">Membrane</keyword>
<dbReference type="SUPFAM" id="SSF46785">
    <property type="entry name" value="Winged helix' DNA-binding domain"/>
    <property type="match status" value="2"/>
</dbReference>
<dbReference type="Gene3D" id="1.10.10.10">
    <property type="entry name" value="Winged helix-like DNA-binding domain superfamily/Winged helix DNA-binding domain"/>
    <property type="match status" value="2"/>
</dbReference>
<dbReference type="STRING" id="487685.SAMN04488696_1511"/>
<dbReference type="Pfam" id="PF13412">
    <property type="entry name" value="HTH_24"/>
    <property type="match status" value="2"/>
</dbReference>
<dbReference type="PANTHER" id="PTHR36216:SF1">
    <property type="entry name" value="HTH ARSR-TYPE DOMAIN-CONTAINING PROTEIN"/>
    <property type="match status" value="1"/>
</dbReference>
<gene>
    <name evidence="2" type="ORF">SAMN04488696_1511</name>
</gene>
<feature type="transmembrane region" description="Helical" evidence="1">
    <location>
        <begin position="61"/>
        <end position="83"/>
    </location>
</feature>
<protein>
    <submittedName>
        <fullName evidence="2">Predicted transcriptional regulator, containsd two HTH domains</fullName>
    </submittedName>
</protein>